<protein>
    <submittedName>
        <fullName evidence="9">Fe2+-dependent dioxygenase</fullName>
    </submittedName>
</protein>
<dbReference type="InterPro" id="IPR041097">
    <property type="entry name" value="PKHD_C"/>
</dbReference>
<evidence type="ECO:0000256" key="3">
    <source>
        <dbReference type="ARBA" id="ARBA00022896"/>
    </source>
</evidence>
<keyword evidence="10" id="KW-1185">Reference proteome</keyword>
<dbReference type="RefSeq" id="WP_152660841.1">
    <property type="nucleotide sequence ID" value="NZ_CP036422.1"/>
</dbReference>
<dbReference type="GO" id="GO:0016706">
    <property type="term" value="F:2-oxoglutarate-dependent dioxygenase activity"/>
    <property type="evidence" value="ECO:0007669"/>
    <property type="project" value="UniProtKB-UniRule"/>
</dbReference>
<dbReference type="InterPro" id="IPR044862">
    <property type="entry name" value="Pro_4_hyd_alph_FE2OG_OXY"/>
</dbReference>
<feature type="domain" description="Fe2OG dioxygenase" evidence="8">
    <location>
        <begin position="77"/>
        <end position="177"/>
    </location>
</feature>
<dbReference type="EMBL" id="CP036422">
    <property type="protein sequence ID" value="QFU74730.1"/>
    <property type="molecule type" value="Genomic_DNA"/>
</dbReference>
<organism evidence="9 10">
    <name type="scientific">Halioglobus maricola</name>
    <dbReference type="NCBI Taxonomy" id="2601894"/>
    <lineage>
        <taxon>Bacteria</taxon>
        <taxon>Pseudomonadati</taxon>
        <taxon>Pseudomonadota</taxon>
        <taxon>Gammaproteobacteria</taxon>
        <taxon>Cellvibrionales</taxon>
        <taxon>Halieaceae</taxon>
        <taxon>Halioglobus</taxon>
    </lineage>
</organism>
<dbReference type="NCBIfam" id="NF003975">
    <property type="entry name" value="PRK05467.1-4"/>
    <property type="match status" value="1"/>
</dbReference>
<evidence type="ECO:0000256" key="6">
    <source>
        <dbReference type="ARBA" id="ARBA00023004"/>
    </source>
</evidence>
<evidence type="ECO:0000313" key="10">
    <source>
        <dbReference type="Proteomes" id="UP000326287"/>
    </source>
</evidence>
<dbReference type="HAMAP" id="MF_00657">
    <property type="entry name" value="Hydroxyl_YbiX"/>
    <property type="match status" value="1"/>
</dbReference>
<feature type="binding site" evidence="7">
    <location>
        <position position="95"/>
    </location>
    <ligand>
        <name>Fe cation</name>
        <dbReference type="ChEBI" id="CHEBI:24875"/>
    </ligand>
</feature>
<dbReference type="Gene3D" id="2.60.120.620">
    <property type="entry name" value="q2cbj1_9rhob like domain"/>
    <property type="match status" value="1"/>
</dbReference>
<dbReference type="GO" id="GO:0006974">
    <property type="term" value="P:DNA damage response"/>
    <property type="evidence" value="ECO:0007669"/>
    <property type="project" value="TreeGrafter"/>
</dbReference>
<feature type="binding site" evidence="7">
    <location>
        <position position="158"/>
    </location>
    <ligand>
        <name>Fe cation</name>
        <dbReference type="ChEBI" id="CHEBI:24875"/>
    </ligand>
</feature>
<evidence type="ECO:0000256" key="7">
    <source>
        <dbReference type="HAMAP-Rule" id="MF_00657"/>
    </source>
</evidence>
<dbReference type="PANTHER" id="PTHR41536">
    <property type="entry name" value="PKHD-TYPE HYDROXYLASE YBIX"/>
    <property type="match status" value="1"/>
</dbReference>
<dbReference type="SUPFAM" id="SSF51197">
    <property type="entry name" value="Clavaminate synthase-like"/>
    <property type="match status" value="1"/>
</dbReference>
<dbReference type="AlphaFoldDB" id="A0A5P9NG01"/>
<dbReference type="GO" id="GO:0005506">
    <property type="term" value="F:iron ion binding"/>
    <property type="evidence" value="ECO:0007669"/>
    <property type="project" value="UniProtKB-UniRule"/>
</dbReference>
<keyword evidence="2 7" id="KW-0479">Metal-binding</keyword>
<feature type="binding site" evidence="7">
    <location>
        <position position="97"/>
    </location>
    <ligand>
        <name>Fe cation</name>
        <dbReference type="ChEBI" id="CHEBI:24875"/>
    </ligand>
</feature>
<keyword evidence="6 7" id="KW-0408">Iron</keyword>
<dbReference type="GO" id="GO:0006879">
    <property type="term" value="P:intracellular iron ion homeostasis"/>
    <property type="evidence" value="ECO:0007669"/>
    <property type="project" value="TreeGrafter"/>
</dbReference>
<gene>
    <name evidence="9" type="ORF">EY643_03155</name>
</gene>
<dbReference type="InterPro" id="IPR005123">
    <property type="entry name" value="Oxoglu/Fe-dep_dioxygenase_dom"/>
</dbReference>
<comment type="cofactor">
    <cofactor evidence="7">
        <name>Fe(2+)</name>
        <dbReference type="ChEBI" id="CHEBI:29033"/>
    </cofactor>
    <text evidence="7">Binds 1 Fe(2+) ion per subunit.</text>
</comment>
<keyword evidence="3 7" id="KW-0847">Vitamin C</keyword>
<evidence type="ECO:0000256" key="2">
    <source>
        <dbReference type="ARBA" id="ARBA00022723"/>
    </source>
</evidence>
<dbReference type="Pfam" id="PF13640">
    <property type="entry name" value="2OG-FeII_Oxy_3"/>
    <property type="match status" value="1"/>
</dbReference>
<reference evidence="9 10" key="1">
    <citation type="submission" date="2019-02" db="EMBL/GenBank/DDBJ databases">
        <authorList>
            <person name="Li S.-H."/>
        </authorList>
    </citation>
    <scope>NUCLEOTIDE SEQUENCE [LARGE SCALE GENOMIC DNA]</scope>
    <source>
        <strain evidence="9 10">IMCC14385</strain>
    </source>
</reference>
<evidence type="ECO:0000256" key="4">
    <source>
        <dbReference type="ARBA" id="ARBA00022964"/>
    </source>
</evidence>
<evidence type="ECO:0000256" key="1">
    <source>
        <dbReference type="ARBA" id="ARBA00001961"/>
    </source>
</evidence>
<dbReference type="OrthoDB" id="9812472at2"/>
<keyword evidence="4 7" id="KW-0223">Dioxygenase</keyword>
<feature type="binding site" evidence="7">
    <location>
        <position position="168"/>
    </location>
    <ligand>
        <name>2-oxoglutarate</name>
        <dbReference type="ChEBI" id="CHEBI:16810"/>
    </ligand>
</feature>
<dbReference type="PANTHER" id="PTHR41536:SF1">
    <property type="entry name" value="PKHD-TYPE HYDROXYLASE YBIX"/>
    <property type="match status" value="1"/>
</dbReference>
<dbReference type="SMART" id="SM00702">
    <property type="entry name" value="P4Hc"/>
    <property type="match status" value="1"/>
</dbReference>
<comment type="cofactor">
    <cofactor evidence="1 7">
        <name>L-ascorbate</name>
        <dbReference type="ChEBI" id="CHEBI:38290"/>
    </cofactor>
</comment>
<dbReference type="Gene3D" id="4.10.860.20">
    <property type="entry name" value="Rabenosyn, Rab binding domain"/>
    <property type="match status" value="1"/>
</dbReference>
<sequence length="226" mass="24857">MVIIEQLLTKAEVADYRRQLDLVSFVDGGETAEGMAADVKRNGQADATDPAVVQLANELLGRMGSTPQLVSAALPHRIFPPCFNRYVEGETYGYHVDASIMRVPATRDVLRSDVSMTLFLSEMDEYEGGELHIATDFGHQSVKLEAGAAVVYPSSSLHRVTPVSAGVRMAAICWMQSLVADEGLLRTLYQLDRTIQSLSADAKVSREQLDSLHNVYHNLVRKHAQV</sequence>
<dbReference type="Proteomes" id="UP000326287">
    <property type="component" value="Chromosome"/>
</dbReference>
<dbReference type="KEGG" id="halc:EY643_03155"/>
<dbReference type="Pfam" id="PF18331">
    <property type="entry name" value="PKHD_C"/>
    <property type="match status" value="1"/>
</dbReference>
<evidence type="ECO:0000256" key="5">
    <source>
        <dbReference type="ARBA" id="ARBA00023002"/>
    </source>
</evidence>
<dbReference type="NCBIfam" id="NF003974">
    <property type="entry name" value="PRK05467.1-3"/>
    <property type="match status" value="1"/>
</dbReference>
<keyword evidence="5 7" id="KW-0560">Oxidoreductase</keyword>
<proteinExistence type="inferred from homology"/>
<dbReference type="InterPro" id="IPR023550">
    <property type="entry name" value="PKHD_hydroxylase"/>
</dbReference>
<dbReference type="GO" id="GO:0031418">
    <property type="term" value="F:L-ascorbic acid binding"/>
    <property type="evidence" value="ECO:0007669"/>
    <property type="project" value="UniProtKB-KW"/>
</dbReference>
<dbReference type="PROSITE" id="PS51471">
    <property type="entry name" value="FE2OG_OXY"/>
    <property type="match status" value="1"/>
</dbReference>
<evidence type="ECO:0000259" key="8">
    <source>
        <dbReference type="PROSITE" id="PS51471"/>
    </source>
</evidence>
<name>A0A5P9NG01_9GAMM</name>
<dbReference type="InterPro" id="IPR006620">
    <property type="entry name" value="Pro_4_hyd_alph"/>
</dbReference>
<evidence type="ECO:0000313" key="9">
    <source>
        <dbReference type="EMBL" id="QFU74730.1"/>
    </source>
</evidence>
<accession>A0A5P9NG01</accession>